<sequence>MDMRLPTETPALLLGLIGEGIGQSLSPALYEEEAAQHGILCLYQRIDLDELRLTPAALPELLTAAERFGFKGLNITHPCKQAIIPHLHALSDEARAIGAVNTVVLHEGRRIGHNTDHYGFAQNIRQHMGDGPIGRVVQLGAGGAGAAVADAILRLGAGHLALFDQAPARAQALAQALQARFPHASIAAGGDLAQAMRAADGLVNATPVGMHKHPGTPLDPDLLEPRHWFAEIIYFPLETELLRIARQKGCRTVDGIGMVVHQAARAFELYTDGIPADAHRMTARVMRILERRAATAGT</sequence>
<dbReference type="EC" id="1.1.1.25" evidence="4"/>
<dbReference type="SUPFAM" id="SSF51735">
    <property type="entry name" value="NAD(P)-binding Rossmann-fold domains"/>
    <property type="match status" value="1"/>
</dbReference>
<dbReference type="InterPro" id="IPR022893">
    <property type="entry name" value="Shikimate_DH_fam"/>
</dbReference>
<protein>
    <recommendedName>
        <fullName evidence="4">Shikimate dehydrogenase (NADP(+))</fullName>
        <shortName evidence="4">SDH</shortName>
        <ecNumber evidence="4">1.1.1.25</ecNumber>
    </recommendedName>
</protein>
<comment type="caution">
    <text evidence="4">Lacks conserved residue(s) required for the propagation of feature annotation.</text>
</comment>
<evidence type="ECO:0000313" key="8">
    <source>
        <dbReference type="Proteomes" id="UP001501176"/>
    </source>
</evidence>
<feature type="binding site" evidence="4">
    <location>
        <position position="234"/>
    </location>
    <ligand>
        <name>shikimate</name>
        <dbReference type="ChEBI" id="CHEBI:36208"/>
    </ligand>
</feature>
<dbReference type="PANTHER" id="PTHR21089:SF1">
    <property type="entry name" value="BIFUNCTIONAL 3-DEHYDROQUINATE DEHYDRATASE_SHIKIMATE DEHYDROGENASE, CHLOROPLASTIC"/>
    <property type="match status" value="1"/>
</dbReference>
<feature type="binding site" evidence="4">
    <location>
        <position position="232"/>
    </location>
    <ligand>
        <name>NADP(+)</name>
        <dbReference type="ChEBI" id="CHEBI:58349"/>
    </ligand>
</feature>
<keyword evidence="4" id="KW-0028">Amino-acid biosynthesis</keyword>
<dbReference type="InterPro" id="IPR046346">
    <property type="entry name" value="Aminoacid_DH-like_N_sf"/>
</dbReference>
<keyword evidence="2 4" id="KW-0560">Oxidoreductase</keyword>
<feature type="binding site" evidence="4">
    <location>
        <position position="255"/>
    </location>
    <ligand>
        <name>NADP(+)</name>
        <dbReference type="ChEBI" id="CHEBI:58349"/>
    </ligand>
</feature>
<feature type="binding site" evidence="4">
    <location>
        <position position="116"/>
    </location>
    <ligand>
        <name>shikimate</name>
        <dbReference type="ChEBI" id="CHEBI:36208"/>
    </ligand>
</feature>
<name>A0ABN0T836_9BURK</name>
<dbReference type="InterPro" id="IPR013708">
    <property type="entry name" value="Shikimate_DH-bd_N"/>
</dbReference>
<dbReference type="Pfam" id="PF08501">
    <property type="entry name" value="Shikimate_dh_N"/>
    <property type="match status" value="1"/>
</dbReference>
<comment type="pathway">
    <text evidence="1 4">Metabolic intermediate biosynthesis; chorismate biosynthesis; chorismate from D-erythrose 4-phosphate and phosphoenolpyruvate: step 4/7.</text>
</comment>
<feature type="binding site" evidence="4">
    <location>
        <position position="262"/>
    </location>
    <ligand>
        <name>shikimate</name>
        <dbReference type="ChEBI" id="CHEBI:36208"/>
    </ligand>
</feature>
<dbReference type="InterPro" id="IPR041121">
    <property type="entry name" value="SDH_C"/>
</dbReference>
<evidence type="ECO:0000256" key="2">
    <source>
        <dbReference type="ARBA" id="ARBA00023002"/>
    </source>
</evidence>
<comment type="function">
    <text evidence="4">Involved in the biosynthesis of the chorismate, which leads to the biosynthesis of aromatic amino acids. Catalyzes the reversible NADPH linked reduction of 3-dehydroshikimate (DHSA) to yield shikimate (SA).</text>
</comment>
<organism evidence="7 8">
    <name type="scientific">Castellaniella daejeonensis</name>
    <dbReference type="NCBI Taxonomy" id="659013"/>
    <lineage>
        <taxon>Bacteria</taxon>
        <taxon>Pseudomonadati</taxon>
        <taxon>Pseudomonadota</taxon>
        <taxon>Betaproteobacteria</taxon>
        <taxon>Burkholderiales</taxon>
        <taxon>Alcaligenaceae</taxon>
        <taxon>Castellaniella</taxon>
    </lineage>
</organism>
<evidence type="ECO:0000259" key="6">
    <source>
        <dbReference type="Pfam" id="PF18317"/>
    </source>
</evidence>
<feature type="binding site" evidence="4">
    <location>
        <position position="92"/>
    </location>
    <ligand>
        <name>NADP(+)</name>
        <dbReference type="ChEBI" id="CHEBI:58349"/>
    </ligand>
</feature>
<evidence type="ECO:0000256" key="3">
    <source>
        <dbReference type="ARBA" id="ARBA00023141"/>
    </source>
</evidence>
<dbReference type="Gene3D" id="3.40.50.720">
    <property type="entry name" value="NAD(P)-binding Rossmann-like Domain"/>
    <property type="match status" value="1"/>
</dbReference>
<dbReference type="PANTHER" id="PTHR21089">
    <property type="entry name" value="SHIKIMATE DEHYDROGENASE"/>
    <property type="match status" value="1"/>
</dbReference>
<dbReference type="EMBL" id="BAAAFN010000001">
    <property type="protein sequence ID" value="GAA0214939.1"/>
    <property type="molecule type" value="Genomic_DNA"/>
</dbReference>
<feature type="binding site" evidence="4">
    <location>
        <position position="101"/>
    </location>
    <ligand>
        <name>shikimate</name>
        <dbReference type="ChEBI" id="CHEBI:36208"/>
    </ligand>
</feature>
<evidence type="ECO:0000256" key="4">
    <source>
        <dbReference type="HAMAP-Rule" id="MF_00222"/>
    </source>
</evidence>
<dbReference type="SUPFAM" id="SSF53223">
    <property type="entry name" value="Aminoacid dehydrogenase-like, N-terminal domain"/>
    <property type="match status" value="1"/>
</dbReference>
<dbReference type="CDD" id="cd01065">
    <property type="entry name" value="NAD_bind_Shikimate_DH"/>
    <property type="match status" value="1"/>
</dbReference>
<dbReference type="Proteomes" id="UP001501176">
    <property type="component" value="Unassembled WGS sequence"/>
</dbReference>
<comment type="similarity">
    <text evidence="4">Belongs to the shikimate dehydrogenase family.</text>
</comment>
<feature type="binding site" evidence="4">
    <location>
        <position position="76"/>
    </location>
    <ligand>
        <name>shikimate</name>
        <dbReference type="ChEBI" id="CHEBI:36208"/>
    </ligand>
</feature>
<comment type="subunit">
    <text evidence="4">Homodimer.</text>
</comment>
<keyword evidence="4" id="KW-0521">NADP</keyword>
<dbReference type="NCBIfam" id="NF009201">
    <property type="entry name" value="PRK12549.1"/>
    <property type="match status" value="1"/>
</dbReference>
<dbReference type="HAMAP" id="MF_00222">
    <property type="entry name" value="Shikimate_DH_AroE"/>
    <property type="match status" value="1"/>
</dbReference>
<feature type="binding site" evidence="4">
    <location>
        <begin position="140"/>
        <end position="144"/>
    </location>
    <ligand>
        <name>NADP(+)</name>
        <dbReference type="ChEBI" id="CHEBI:58349"/>
    </ligand>
</feature>
<evidence type="ECO:0000259" key="5">
    <source>
        <dbReference type="Pfam" id="PF08501"/>
    </source>
</evidence>
<feature type="domain" description="Shikimate dehydrogenase substrate binding N-terminal" evidence="5">
    <location>
        <begin position="16"/>
        <end position="103"/>
    </location>
</feature>
<reference evidence="7 8" key="1">
    <citation type="journal article" date="2019" name="Int. J. Syst. Evol. Microbiol.">
        <title>The Global Catalogue of Microorganisms (GCM) 10K type strain sequencing project: providing services to taxonomists for standard genome sequencing and annotation.</title>
        <authorList>
            <consortium name="The Broad Institute Genomics Platform"/>
            <consortium name="The Broad Institute Genome Sequencing Center for Infectious Disease"/>
            <person name="Wu L."/>
            <person name="Ma J."/>
        </authorList>
    </citation>
    <scope>NUCLEOTIDE SEQUENCE [LARGE SCALE GENOMIC DNA]</scope>
    <source>
        <strain evidence="7 8">JCM 16240</strain>
    </source>
</reference>
<comment type="catalytic activity">
    <reaction evidence="4">
        <text>shikimate + NADP(+) = 3-dehydroshikimate + NADPH + H(+)</text>
        <dbReference type="Rhea" id="RHEA:17737"/>
        <dbReference type="ChEBI" id="CHEBI:15378"/>
        <dbReference type="ChEBI" id="CHEBI:16630"/>
        <dbReference type="ChEBI" id="CHEBI:36208"/>
        <dbReference type="ChEBI" id="CHEBI:57783"/>
        <dbReference type="ChEBI" id="CHEBI:58349"/>
        <dbReference type="EC" id="1.1.1.25"/>
    </reaction>
</comment>
<feature type="active site" description="Proton acceptor" evidence="4">
    <location>
        <position position="80"/>
    </location>
</feature>
<keyword evidence="3 4" id="KW-0057">Aromatic amino acid biosynthesis</keyword>
<keyword evidence="8" id="KW-1185">Reference proteome</keyword>
<evidence type="ECO:0000256" key="1">
    <source>
        <dbReference type="ARBA" id="ARBA00004871"/>
    </source>
</evidence>
<accession>A0ABN0T836</accession>
<evidence type="ECO:0000313" key="7">
    <source>
        <dbReference type="EMBL" id="GAA0214939.1"/>
    </source>
</evidence>
<dbReference type="InterPro" id="IPR036291">
    <property type="entry name" value="NAD(P)-bd_dom_sf"/>
</dbReference>
<feature type="binding site" evidence="4">
    <location>
        <begin position="24"/>
        <end position="26"/>
    </location>
    <ligand>
        <name>shikimate</name>
        <dbReference type="ChEBI" id="CHEBI:36208"/>
    </ligand>
</feature>
<dbReference type="Pfam" id="PF18317">
    <property type="entry name" value="SDH_C"/>
    <property type="match status" value="1"/>
</dbReference>
<dbReference type="Gene3D" id="3.40.50.10860">
    <property type="entry name" value="Leucine Dehydrogenase, chain A, domain 1"/>
    <property type="match status" value="1"/>
</dbReference>
<comment type="caution">
    <text evidence="7">The sequence shown here is derived from an EMBL/GenBank/DDBJ whole genome shotgun (WGS) entry which is preliminary data.</text>
</comment>
<gene>
    <name evidence="4" type="primary">aroE</name>
    <name evidence="7" type="ORF">GCM10009125_00050</name>
</gene>
<proteinExistence type="inferred from homology"/>
<feature type="domain" description="SDH C-terminal" evidence="6">
    <location>
        <begin position="255"/>
        <end position="286"/>
    </location>
</feature>